<dbReference type="GO" id="GO:0034121">
    <property type="term" value="P:regulation of toll-like receptor signaling pathway"/>
    <property type="evidence" value="ECO:0007669"/>
    <property type="project" value="InterPro"/>
</dbReference>
<dbReference type="AlphaFoldDB" id="A0A401RVA3"/>
<dbReference type="Proteomes" id="UP000287033">
    <property type="component" value="Unassembled WGS sequence"/>
</dbReference>
<keyword evidence="1" id="KW-0732">Signal</keyword>
<dbReference type="GO" id="GO:0035751">
    <property type="term" value="P:regulation of lysosomal lumen pH"/>
    <property type="evidence" value="ECO:0007669"/>
    <property type="project" value="TreeGrafter"/>
</dbReference>
<sequence>MFLLLRKVMMVLVRSMIKVTTYHDEQAMGELYKQEALCRFSMLSEGFICGFPYWNEIENENNTRQHEQKQHNPSEDNMAQELTSVSNFQNLSQADIPNGALSLLQKCKSIYRPFRLSAKEKITTPLVQPSQATTITRQKSLVVDIPGSSSVSKEMYLVPSCCKSICDNYNDLQIAGDQVLPISLEPSGLTSQDSYNINMVPFLYSSEITLPMESPKLSAEFQNKPANSDTSCWRVCSARDKSIIQHSQPLTNSELNDYLEQKVLELYKQYMMDSMVSNASPTKIMESELVMSNVDQISLILSREQNMETTKVKDMVISCLLRVASEIQSNELSTPNLQISA</sequence>
<dbReference type="OrthoDB" id="9892060at2759"/>
<name>A0A401RVA3_CHIPU</name>
<organism evidence="2 3">
    <name type="scientific">Chiloscyllium punctatum</name>
    <name type="common">Brownbanded bambooshark</name>
    <name type="synonym">Hemiscyllium punctatum</name>
    <dbReference type="NCBI Taxonomy" id="137246"/>
    <lineage>
        <taxon>Eukaryota</taxon>
        <taxon>Metazoa</taxon>
        <taxon>Chordata</taxon>
        <taxon>Craniata</taxon>
        <taxon>Vertebrata</taxon>
        <taxon>Chondrichthyes</taxon>
        <taxon>Elasmobranchii</taxon>
        <taxon>Galeomorphii</taxon>
        <taxon>Galeoidea</taxon>
        <taxon>Orectolobiformes</taxon>
        <taxon>Hemiscylliidae</taxon>
        <taxon>Chiloscyllium</taxon>
    </lineage>
</organism>
<dbReference type="PANTHER" id="PTHR14889">
    <property type="entry name" value="RCG36411"/>
    <property type="match status" value="1"/>
</dbReference>
<feature type="signal peptide" evidence="1">
    <location>
        <begin position="1"/>
        <end position="15"/>
    </location>
</feature>
<protein>
    <submittedName>
        <fullName evidence="2">Uncharacterized protein</fullName>
    </submittedName>
</protein>
<dbReference type="InterPro" id="IPR027869">
    <property type="entry name" value="TASL"/>
</dbReference>
<evidence type="ECO:0000313" key="2">
    <source>
        <dbReference type="EMBL" id="GCC22068.1"/>
    </source>
</evidence>
<dbReference type="EMBL" id="BEZZ01000006">
    <property type="protein sequence ID" value="GCC22068.1"/>
    <property type="molecule type" value="Genomic_DNA"/>
</dbReference>
<gene>
    <name evidence="2" type="ORF">chiPu_0000453</name>
</gene>
<dbReference type="PANTHER" id="PTHR14889:SF3">
    <property type="entry name" value="TLR ADAPTER INTERACTING WITH SLC15A4 ON THE LYSOSOME"/>
    <property type="match status" value="1"/>
</dbReference>
<comment type="caution">
    <text evidence="2">The sequence shown here is derived from an EMBL/GenBank/DDBJ whole genome shotgun (WGS) entry which is preliminary data.</text>
</comment>
<evidence type="ECO:0000256" key="1">
    <source>
        <dbReference type="SAM" id="SignalP"/>
    </source>
</evidence>
<keyword evidence="3" id="KW-1185">Reference proteome</keyword>
<feature type="chain" id="PRO_5019208965" evidence="1">
    <location>
        <begin position="16"/>
        <end position="341"/>
    </location>
</feature>
<reference evidence="2 3" key="1">
    <citation type="journal article" date="2018" name="Nat. Ecol. Evol.">
        <title>Shark genomes provide insights into elasmobranch evolution and the origin of vertebrates.</title>
        <authorList>
            <person name="Hara Y"/>
            <person name="Yamaguchi K"/>
            <person name="Onimaru K"/>
            <person name="Kadota M"/>
            <person name="Koyanagi M"/>
            <person name="Keeley SD"/>
            <person name="Tatsumi K"/>
            <person name="Tanaka K"/>
            <person name="Motone F"/>
            <person name="Kageyama Y"/>
            <person name="Nozu R"/>
            <person name="Adachi N"/>
            <person name="Nishimura O"/>
            <person name="Nakagawa R"/>
            <person name="Tanegashima C"/>
            <person name="Kiyatake I"/>
            <person name="Matsumoto R"/>
            <person name="Murakumo K"/>
            <person name="Nishida K"/>
            <person name="Terakita A"/>
            <person name="Kuratani S"/>
            <person name="Sato K"/>
            <person name="Hyodo S Kuraku.S."/>
        </authorList>
    </citation>
    <scope>NUCLEOTIDE SEQUENCE [LARGE SCALE GENOMIC DNA]</scope>
</reference>
<dbReference type="STRING" id="137246.A0A401RVA3"/>
<accession>A0A401RVA3</accession>
<proteinExistence type="predicted"/>
<dbReference type="Pfam" id="PF15133">
    <property type="entry name" value="TASL"/>
    <property type="match status" value="1"/>
</dbReference>
<evidence type="ECO:0000313" key="3">
    <source>
        <dbReference type="Proteomes" id="UP000287033"/>
    </source>
</evidence>